<dbReference type="RefSeq" id="WP_110291407.1">
    <property type="nucleotide sequence ID" value="NZ_QICS01000008.1"/>
</dbReference>
<reference evidence="1 2" key="1">
    <citation type="submission" date="2018-05" db="EMBL/GenBank/DDBJ databases">
        <title>Genomic Encyclopedia of Type Strains, Phase IV (KMG-IV): sequencing the most valuable type-strain genomes for metagenomic binning, comparative biology and taxonomic classification.</title>
        <authorList>
            <person name="Goeker M."/>
        </authorList>
    </citation>
    <scope>NUCLEOTIDE SEQUENCE [LARGE SCALE GENOMIC DNA]</scope>
    <source>
        <strain evidence="1 2">DSM 28816</strain>
    </source>
</reference>
<sequence length="78" mass="9262">MASVTSKDIPEIFNMFGDVFTLLKKYYMPESNDEFWEQLKAEVDVIYSKYKTQLCKDILLAIANDIDRRYKERIKQDG</sequence>
<organism evidence="1 2">
    <name type="scientific">Lachnotalea glycerini</name>
    <dbReference type="NCBI Taxonomy" id="1763509"/>
    <lineage>
        <taxon>Bacteria</taxon>
        <taxon>Bacillati</taxon>
        <taxon>Bacillota</taxon>
        <taxon>Clostridia</taxon>
        <taxon>Lachnospirales</taxon>
        <taxon>Lachnospiraceae</taxon>
        <taxon>Lachnotalea</taxon>
    </lineage>
</organism>
<accession>A0A318EQI4</accession>
<evidence type="ECO:0000313" key="1">
    <source>
        <dbReference type="EMBL" id="PXV88412.1"/>
    </source>
</evidence>
<dbReference type="AlphaFoldDB" id="A0A318EQI4"/>
<gene>
    <name evidence="1" type="ORF">C8E03_108139</name>
</gene>
<evidence type="ECO:0000313" key="2">
    <source>
        <dbReference type="Proteomes" id="UP000247523"/>
    </source>
</evidence>
<comment type="caution">
    <text evidence="1">The sequence shown here is derived from an EMBL/GenBank/DDBJ whole genome shotgun (WGS) entry which is preliminary data.</text>
</comment>
<proteinExistence type="predicted"/>
<dbReference type="Proteomes" id="UP000247523">
    <property type="component" value="Unassembled WGS sequence"/>
</dbReference>
<dbReference type="EMBL" id="QICS01000008">
    <property type="protein sequence ID" value="PXV88412.1"/>
    <property type="molecule type" value="Genomic_DNA"/>
</dbReference>
<protein>
    <submittedName>
        <fullName evidence="1">Uncharacterized protein</fullName>
    </submittedName>
</protein>
<name>A0A318EQI4_9FIRM</name>